<organism evidence="1 2">
    <name type="scientific">Streptomyces gelaticus</name>
    <dbReference type="NCBI Taxonomy" id="285446"/>
    <lineage>
        <taxon>Bacteria</taxon>
        <taxon>Bacillati</taxon>
        <taxon>Actinomycetota</taxon>
        <taxon>Actinomycetes</taxon>
        <taxon>Kitasatosporales</taxon>
        <taxon>Streptomycetaceae</taxon>
        <taxon>Streptomyces</taxon>
    </lineage>
</organism>
<protein>
    <submittedName>
        <fullName evidence="1">Uncharacterized protein</fullName>
    </submittedName>
</protein>
<dbReference type="EMBL" id="BMTF01000018">
    <property type="protein sequence ID" value="GGV91357.1"/>
    <property type="molecule type" value="Genomic_DNA"/>
</dbReference>
<dbReference type="Proteomes" id="UP000660675">
    <property type="component" value="Unassembled WGS sequence"/>
</dbReference>
<reference evidence="2" key="1">
    <citation type="journal article" date="2019" name="Int. J. Syst. Evol. Microbiol.">
        <title>The Global Catalogue of Microorganisms (GCM) 10K type strain sequencing project: providing services to taxonomists for standard genome sequencing and annotation.</title>
        <authorList>
            <consortium name="The Broad Institute Genomics Platform"/>
            <consortium name="The Broad Institute Genome Sequencing Center for Infectious Disease"/>
            <person name="Wu L."/>
            <person name="Ma J."/>
        </authorList>
    </citation>
    <scope>NUCLEOTIDE SEQUENCE [LARGE SCALE GENOMIC DNA]</scope>
    <source>
        <strain evidence="2">JCM 4376</strain>
    </source>
</reference>
<comment type="caution">
    <text evidence="1">The sequence shown here is derived from an EMBL/GenBank/DDBJ whole genome shotgun (WGS) entry which is preliminary data.</text>
</comment>
<evidence type="ECO:0000313" key="2">
    <source>
        <dbReference type="Proteomes" id="UP000660675"/>
    </source>
</evidence>
<sequence length="93" mass="10444">MQLVPVPGREFENLPMDYNFMLNQSGTTQGDPDQHEYWGNRMRDGLLQAFDRSYGGNRAPLITGNHFESGNGGTYMRAVEEAIATVCMKEGVR</sequence>
<evidence type="ECO:0000313" key="1">
    <source>
        <dbReference type="EMBL" id="GGV91357.1"/>
    </source>
</evidence>
<name>A0ABQ2W3R3_9ACTN</name>
<accession>A0ABQ2W3R3</accession>
<proteinExistence type="predicted"/>
<keyword evidence="2" id="KW-1185">Reference proteome</keyword>
<gene>
    <name evidence="1" type="ORF">GCM10015535_49470</name>
</gene>